<organism evidence="3 4">
    <name type="scientific">Methylobacterium tarhaniae</name>
    <dbReference type="NCBI Taxonomy" id="1187852"/>
    <lineage>
        <taxon>Bacteria</taxon>
        <taxon>Pseudomonadati</taxon>
        <taxon>Pseudomonadota</taxon>
        <taxon>Alphaproteobacteria</taxon>
        <taxon>Hyphomicrobiales</taxon>
        <taxon>Methylobacteriaceae</taxon>
        <taxon>Methylobacterium</taxon>
    </lineage>
</organism>
<dbReference type="PANTHER" id="PTHR46696:SF1">
    <property type="entry name" value="CYTOCHROME P450 YJIB-RELATED"/>
    <property type="match status" value="1"/>
</dbReference>
<gene>
    <name evidence="3" type="ORF">VQ03_23970</name>
</gene>
<dbReference type="Gene3D" id="1.10.630.10">
    <property type="entry name" value="Cytochrome P450"/>
    <property type="match status" value="1"/>
</dbReference>
<dbReference type="GO" id="GO:0005506">
    <property type="term" value="F:iron ion binding"/>
    <property type="evidence" value="ECO:0007669"/>
    <property type="project" value="InterPro"/>
</dbReference>
<dbReference type="OrthoDB" id="236246at2"/>
<dbReference type="GO" id="GO:0020037">
    <property type="term" value="F:heme binding"/>
    <property type="evidence" value="ECO:0007669"/>
    <property type="project" value="InterPro"/>
</dbReference>
<dbReference type="GO" id="GO:0004497">
    <property type="term" value="F:monooxygenase activity"/>
    <property type="evidence" value="ECO:0007669"/>
    <property type="project" value="InterPro"/>
</dbReference>
<dbReference type="RefSeq" id="WP_048453407.1">
    <property type="nucleotide sequence ID" value="NZ_LABZ01000188.1"/>
</dbReference>
<dbReference type="PANTHER" id="PTHR46696">
    <property type="entry name" value="P450, PUTATIVE (EUROFUNG)-RELATED"/>
    <property type="match status" value="1"/>
</dbReference>
<name>A0A0J6SKB5_9HYPH</name>
<dbReference type="PATRIC" id="fig|1187852.3.peg.2456"/>
<evidence type="ECO:0000256" key="1">
    <source>
        <dbReference type="ARBA" id="ARBA00001971"/>
    </source>
</evidence>
<dbReference type="EMBL" id="LABZ01000188">
    <property type="protein sequence ID" value="KMO34064.1"/>
    <property type="molecule type" value="Genomic_DNA"/>
</dbReference>
<evidence type="ECO:0000313" key="3">
    <source>
        <dbReference type="EMBL" id="KMO34064.1"/>
    </source>
</evidence>
<dbReference type="PROSITE" id="PS00086">
    <property type="entry name" value="CYTOCHROME_P450"/>
    <property type="match status" value="1"/>
</dbReference>
<comment type="caution">
    <text evidence="3">The sequence shown here is derived from an EMBL/GenBank/DDBJ whole genome shotgun (WGS) entry which is preliminary data.</text>
</comment>
<accession>A0A0J6SKB5</accession>
<keyword evidence="4" id="KW-1185">Reference proteome</keyword>
<evidence type="ECO:0000313" key="4">
    <source>
        <dbReference type="Proteomes" id="UP000036449"/>
    </source>
</evidence>
<dbReference type="InterPro" id="IPR036396">
    <property type="entry name" value="Cyt_P450_sf"/>
</dbReference>
<dbReference type="AlphaFoldDB" id="A0A0J6SKB5"/>
<dbReference type="GO" id="GO:0016705">
    <property type="term" value="F:oxidoreductase activity, acting on paired donors, with incorporation or reduction of molecular oxygen"/>
    <property type="evidence" value="ECO:0007669"/>
    <property type="project" value="InterPro"/>
</dbReference>
<sequence>MSWLINLPVATWRRLLLLAEGVGAALLLAGAGLTALLRGSGPLGARLAAILASPVGQRRVFAVLRLVQPNLRVGRVLVTAYANSGTALVTRRDDVIDVLSRDDDFGVVYGPRMKTITGGENFFLGMQNTPRYTRDVSNMRLVVRREDVPSVVAPFIAREAEGRVAAAPGSLDVPQALTLPVAAGLLDHYFGTPGPSRAAMIDWTTTLFWYLFLDLKADPALDGRAVAAAAAFRDWLDGHIAARKASGEVRDDVLGRCLALQASGTPGMDDRTIRDNLIGLLIGELPTTSAAATLALDELLDRPTALAGAQAAARTGDDAGVAAHVFEALRFRPLNPVIYRRALRDATVAGGSLRACRIREGTMVFAANLSAMFDPLAVPQPGRFRTDRPWETYMLWGSGLHLCFGAHLNRATLPGLLKPLLARPGLRRAEGPRGRIDQDGTPFPAHLHVVFDRSRPDGPRC</sequence>
<dbReference type="SUPFAM" id="SSF48264">
    <property type="entry name" value="Cytochrome P450"/>
    <property type="match status" value="1"/>
</dbReference>
<protein>
    <submittedName>
        <fullName evidence="3">Cytochrome P450</fullName>
    </submittedName>
</protein>
<proteinExistence type="inferred from homology"/>
<evidence type="ECO:0000256" key="2">
    <source>
        <dbReference type="ARBA" id="ARBA00010617"/>
    </source>
</evidence>
<comment type="similarity">
    <text evidence="2">Belongs to the cytochrome P450 family.</text>
</comment>
<dbReference type="InterPro" id="IPR017972">
    <property type="entry name" value="Cyt_P450_CS"/>
</dbReference>
<dbReference type="Proteomes" id="UP000036449">
    <property type="component" value="Unassembled WGS sequence"/>
</dbReference>
<reference evidence="3 4" key="1">
    <citation type="submission" date="2015-03" db="EMBL/GenBank/DDBJ databases">
        <title>Genome sequencing of Methylobacterium tarhaniae DSM 25844.</title>
        <authorList>
            <person name="Chaudhry V."/>
            <person name="Patil P.B."/>
        </authorList>
    </citation>
    <scope>NUCLEOTIDE SEQUENCE [LARGE SCALE GENOMIC DNA]</scope>
    <source>
        <strain evidence="3 4">DSM 25844</strain>
    </source>
</reference>
<comment type="cofactor">
    <cofactor evidence="1">
        <name>heme</name>
        <dbReference type="ChEBI" id="CHEBI:30413"/>
    </cofactor>
</comment>